<keyword evidence="5 7" id="KW-1133">Transmembrane helix</keyword>
<feature type="transmembrane region" description="Helical" evidence="7">
    <location>
        <begin position="216"/>
        <end position="239"/>
    </location>
</feature>
<evidence type="ECO:0000259" key="8">
    <source>
        <dbReference type="PROSITE" id="PS50850"/>
    </source>
</evidence>
<sequence>MMINKNYTLLFLASCVSTLGASMTYIALYWYYFEQTTVTSLTLLTTATFLAGFVFNLFLTPICDKYDPKLLMRTTMLIRCILLLSVGLAMYFFDISIYYMVAMMILLVALESVYDPSSIKIITRIVKEDDYVTANSWISILDRMGFLMGMLLGGIIIALIDIEMILFIEAISFFIGFILLYFVQETYKVNEAQTEEADNYFVLWKNGITYIFRTKWLLWIAVIAIAANLAITPTVTLLIPYTSEILHGQSFHYSILEVSSILGGMMMAYVIGKFKMQQLFRWFVIAALLQSMCIIFLSFNRTIGIAIVLLFLLGTFISLFNVPFTTILQKYVPNSYLGRVRGGMIALSTSLSSIGYAFSGIISEKVGIVQAILIYGVLGMVVIVGMALLKPFKYASIDK</sequence>
<protein>
    <submittedName>
        <fullName evidence="9">Major facilitator superfamily MFS_1</fullName>
    </submittedName>
</protein>
<feature type="transmembrane region" description="Helical" evidence="7">
    <location>
        <begin position="7"/>
        <end position="32"/>
    </location>
</feature>
<proteinExistence type="predicted"/>
<gene>
    <name evidence="9" type="ORF">NCTC13832_00566</name>
</gene>
<dbReference type="InterPro" id="IPR011701">
    <property type="entry name" value="MFS"/>
</dbReference>
<dbReference type="EMBL" id="UHDT01000001">
    <property type="protein sequence ID" value="SUM56903.1"/>
    <property type="molecule type" value="Genomic_DNA"/>
</dbReference>
<dbReference type="InterPro" id="IPR020846">
    <property type="entry name" value="MFS_dom"/>
</dbReference>
<evidence type="ECO:0000256" key="1">
    <source>
        <dbReference type="ARBA" id="ARBA00004651"/>
    </source>
</evidence>
<dbReference type="CDD" id="cd06173">
    <property type="entry name" value="MFS_MefA_like"/>
    <property type="match status" value="1"/>
</dbReference>
<feature type="transmembrane region" description="Helical" evidence="7">
    <location>
        <begin position="279"/>
        <end position="299"/>
    </location>
</feature>
<keyword evidence="4 7" id="KW-0812">Transmembrane</keyword>
<organism evidence="9 10">
    <name type="scientific">Staphylococcus microti</name>
    <dbReference type="NCBI Taxonomy" id="569857"/>
    <lineage>
        <taxon>Bacteria</taxon>
        <taxon>Bacillati</taxon>
        <taxon>Bacillota</taxon>
        <taxon>Bacilli</taxon>
        <taxon>Bacillales</taxon>
        <taxon>Staphylococcaceae</taxon>
        <taxon>Staphylococcus</taxon>
    </lineage>
</organism>
<feature type="domain" description="Major facilitator superfamily (MFS) profile" evidence="8">
    <location>
        <begin position="1"/>
        <end position="394"/>
    </location>
</feature>
<feature type="transmembrane region" description="Helical" evidence="7">
    <location>
        <begin position="70"/>
        <end position="91"/>
    </location>
</feature>
<dbReference type="PANTHER" id="PTHR23513:SF6">
    <property type="entry name" value="MAJOR FACILITATOR SUPERFAMILY ASSOCIATED DOMAIN-CONTAINING PROTEIN"/>
    <property type="match status" value="1"/>
</dbReference>
<feature type="transmembrane region" description="Helical" evidence="7">
    <location>
        <begin position="38"/>
        <end position="58"/>
    </location>
</feature>
<dbReference type="InterPro" id="IPR036259">
    <property type="entry name" value="MFS_trans_sf"/>
</dbReference>
<dbReference type="Pfam" id="PF07690">
    <property type="entry name" value="MFS_1"/>
    <property type="match status" value="1"/>
</dbReference>
<feature type="transmembrane region" description="Helical" evidence="7">
    <location>
        <begin position="166"/>
        <end position="183"/>
    </location>
</feature>
<dbReference type="Proteomes" id="UP000254100">
    <property type="component" value="Unassembled WGS sequence"/>
</dbReference>
<keyword evidence="6 7" id="KW-0472">Membrane</keyword>
<feature type="transmembrane region" description="Helical" evidence="7">
    <location>
        <begin position="368"/>
        <end position="389"/>
    </location>
</feature>
<dbReference type="RefSeq" id="WP_084207666.1">
    <property type="nucleotide sequence ID" value="NZ_UHDT01000001.1"/>
</dbReference>
<keyword evidence="2" id="KW-0813">Transport</keyword>
<reference evidence="9 10" key="1">
    <citation type="submission" date="2018-06" db="EMBL/GenBank/DDBJ databases">
        <authorList>
            <consortium name="Pathogen Informatics"/>
            <person name="Doyle S."/>
        </authorList>
    </citation>
    <scope>NUCLEOTIDE SEQUENCE [LARGE SCALE GENOMIC DNA]</scope>
    <source>
        <strain evidence="9 10">NCTC13832</strain>
    </source>
</reference>
<dbReference type="GO" id="GO:0005886">
    <property type="term" value="C:plasma membrane"/>
    <property type="evidence" value="ECO:0007669"/>
    <property type="project" value="UniProtKB-SubCell"/>
</dbReference>
<dbReference type="Gene3D" id="1.20.1250.20">
    <property type="entry name" value="MFS general substrate transporter like domains"/>
    <property type="match status" value="1"/>
</dbReference>
<evidence type="ECO:0000256" key="4">
    <source>
        <dbReference type="ARBA" id="ARBA00022692"/>
    </source>
</evidence>
<name>A0A380GT24_9STAP</name>
<dbReference type="OrthoDB" id="2413347at2"/>
<evidence type="ECO:0000256" key="3">
    <source>
        <dbReference type="ARBA" id="ARBA00022475"/>
    </source>
</evidence>
<accession>A0A380GT24</accession>
<feature type="transmembrane region" description="Helical" evidence="7">
    <location>
        <begin position="144"/>
        <end position="160"/>
    </location>
</feature>
<evidence type="ECO:0000256" key="2">
    <source>
        <dbReference type="ARBA" id="ARBA00022448"/>
    </source>
</evidence>
<dbReference type="SUPFAM" id="SSF103473">
    <property type="entry name" value="MFS general substrate transporter"/>
    <property type="match status" value="1"/>
</dbReference>
<feature type="transmembrane region" description="Helical" evidence="7">
    <location>
        <begin position="340"/>
        <end position="362"/>
    </location>
</feature>
<dbReference type="PROSITE" id="PS50850">
    <property type="entry name" value="MFS"/>
    <property type="match status" value="1"/>
</dbReference>
<evidence type="ECO:0000256" key="5">
    <source>
        <dbReference type="ARBA" id="ARBA00022989"/>
    </source>
</evidence>
<dbReference type="PANTHER" id="PTHR23513">
    <property type="entry name" value="INTEGRAL MEMBRANE EFFLUX PROTEIN-RELATED"/>
    <property type="match status" value="1"/>
</dbReference>
<keyword evidence="3" id="KW-1003">Cell membrane</keyword>
<comment type="subcellular location">
    <subcellularLocation>
        <location evidence="1">Cell membrane</location>
        <topology evidence="1">Multi-pass membrane protein</topology>
    </subcellularLocation>
</comment>
<feature type="transmembrane region" description="Helical" evidence="7">
    <location>
        <begin position="305"/>
        <end position="328"/>
    </location>
</feature>
<evidence type="ECO:0000256" key="6">
    <source>
        <dbReference type="ARBA" id="ARBA00023136"/>
    </source>
</evidence>
<evidence type="ECO:0000313" key="9">
    <source>
        <dbReference type="EMBL" id="SUM56903.1"/>
    </source>
</evidence>
<dbReference type="AlphaFoldDB" id="A0A380GT24"/>
<feature type="transmembrane region" description="Helical" evidence="7">
    <location>
        <begin position="97"/>
        <end position="114"/>
    </location>
</feature>
<evidence type="ECO:0000313" key="10">
    <source>
        <dbReference type="Proteomes" id="UP000254100"/>
    </source>
</evidence>
<feature type="transmembrane region" description="Helical" evidence="7">
    <location>
        <begin position="251"/>
        <end position="272"/>
    </location>
</feature>
<evidence type="ECO:0000256" key="7">
    <source>
        <dbReference type="SAM" id="Phobius"/>
    </source>
</evidence>
<dbReference type="GO" id="GO:0022857">
    <property type="term" value="F:transmembrane transporter activity"/>
    <property type="evidence" value="ECO:0007669"/>
    <property type="project" value="InterPro"/>
</dbReference>